<keyword evidence="2" id="KW-1185">Reference proteome</keyword>
<evidence type="ECO:0000313" key="1">
    <source>
        <dbReference type="EMBL" id="SFI88997.1"/>
    </source>
</evidence>
<accession>A0A1I3LWE7</accession>
<dbReference type="NCBIfam" id="TIGR03511">
    <property type="entry name" value="GldH_lipo"/>
    <property type="match status" value="1"/>
</dbReference>
<protein>
    <submittedName>
        <fullName evidence="1">Protein involved in gliding motility GldH</fullName>
    </submittedName>
</protein>
<dbReference type="AlphaFoldDB" id="A0A1I3LWE7"/>
<evidence type="ECO:0000313" key="2">
    <source>
        <dbReference type="Proteomes" id="UP000242560"/>
    </source>
</evidence>
<dbReference type="Pfam" id="PF14109">
    <property type="entry name" value="GldH_lipo"/>
    <property type="match status" value="1"/>
</dbReference>
<dbReference type="Proteomes" id="UP000242560">
    <property type="component" value="Unassembled WGS sequence"/>
</dbReference>
<reference evidence="2" key="1">
    <citation type="submission" date="2016-10" db="EMBL/GenBank/DDBJ databases">
        <authorList>
            <person name="Varghese N."/>
            <person name="Submissions S."/>
        </authorList>
    </citation>
    <scope>NUCLEOTIDE SEQUENCE [LARGE SCALE GENOMIC DNA]</scope>
    <source>
        <strain evidence="2">DSM 22251</strain>
    </source>
</reference>
<sequence>MKIHNILSLFFVIAILLSCGDNSEYVELKGLNGTWDKNAEQKFNFNITDNQEPRNIIFVVRNNNDYPYSNIRLIVDFLNNKTKTKSTDTLNYILAEPNGTWLGKGFGDTKEILFQYKVNYKFPNVGDYSIGIKQAMRQEKLPGIEDIGVKINTAKP</sequence>
<dbReference type="EMBL" id="FORQ01000002">
    <property type="protein sequence ID" value="SFI88997.1"/>
    <property type="molecule type" value="Genomic_DNA"/>
</dbReference>
<organism evidence="1 2">
    <name type="scientific">Kaistella treverensis</name>
    <dbReference type="NCBI Taxonomy" id="631455"/>
    <lineage>
        <taxon>Bacteria</taxon>
        <taxon>Pseudomonadati</taxon>
        <taxon>Bacteroidota</taxon>
        <taxon>Flavobacteriia</taxon>
        <taxon>Flavobacteriales</taxon>
        <taxon>Weeksellaceae</taxon>
        <taxon>Chryseobacterium group</taxon>
        <taxon>Kaistella</taxon>
    </lineage>
</organism>
<gene>
    <name evidence="1" type="ORF">SAMN05421638_1373</name>
</gene>
<proteinExistence type="predicted"/>
<name>A0A1I3LWE7_9FLAO</name>
<dbReference type="InterPro" id="IPR020018">
    <property type="entry name" value="Motility-assoc_lipoprot_GldH"/>
</dbReference>
<dbReference type="PROSITE" id="PS51257">
    <property type="entry name" value="PROKAR_LIPOPROTEIN"/>
    <property type="match status" value="1"/>
</dbReference>